<proteinExistence type="predicted"/>
<reference evidence="2 3" key="3">
    <citation type="submission" date="2019-11" db="EMBL/GenBank/DDBJ databases">
        <title>A de novo genome assembly of a pear dwarfing rootstock.</title>
        <authorList>
            <person name="Wang F."/>
            <person name="Wang J."/>
            <person name="Li S."/>
            <person name="Zhang Y."/>
            <person name="Fang M."/>
            <person name="Ma L."/>
            <person name="Zhao Y."/>
            <person name="Jiang S."/>
        </authorList>
    </citation>
    <scope>NUCLEOTIDE SEQUENCE [LARGE SCALE GENOMIC DNA]</scope>
    <source>
        <strain evidence="2">S2</strain>
        <tissue evidence="2">Leaf</tissue>
    </source>
</reference>
<dbReference type="Proteomes" id="UP000327157">
    <property type="component" value="Chromosome 5"/>
</dbReference>
<reference evidence="3" key="2">
    <citation type="submission" date="2019-10" db="EMBL/GenBank/DDBJ databases">
        <title>A de novo genome assembly of a pear dwarfing rootstock.</title>
        <authorList>
            <person name="Wang F."/>
            <person name="Wang J."/>
            <person name="Li S."/>
            <person name="Zhang Y."/>
            <person name="Fang M."/>
            <person name="Ma L."/>
            <person name="Zhao Y."/>
            <person name="Jiang S."/>
        </authorList>
    </citation>
    <scope>NUCLEOTIDE SEQUENCE [LARGE SCALE GENOMIC DNA]</scope>
</reference>
<dbReference type="OrthoDB" id="1149618at2759"/>
<dbReference type="PANTHER" id="PTHR31373:SF17">
    <property type="entry name" value="OS06G0652100 PROTEIN"/>
    <property type="match status" value="1"/>
</dbReference>
<feature type="domain" description="DUF7788" evidence="1">
    <location>
        <begin position="1"/>
        <end position="159"/>
    </location>
</feature>
<sequence>MGLLISDLSEKPWKGSVFSFSKAPMLNRIEGEDLQSKCEFMRSLEFVEKVDFLKIYNQILQTAIVEKQNNAKIPRRIFVFTYKDFAHAMNNNWVEDYKKAWANYKNSGYWSVPELVFWNLNGSIAEPKVFGTPVNNHKGGMIITGFSDILLSLFFKGESDSRSYAGQLHSVYGIDVLPAMKLAPKVEDVMNWAVST</sequence>
<keyword evidence="3" id="KW-1185">Reference proteome</keyword>
<name>A0A5N5I8C1_9ROSA</name>
<accession>A0A5N5I8C1</accession>
<dbReference type="PANTHER" id="PTHR31373">
    <property type="entry name" value="OS06G0652100 PROTEIN"/>
    <property type="match status" value="1"/>
</dbReference>
<reference evidence="2 3" key="1">
    <citation type="submission" date="2019-09" db="EMBL/GenBank/DDBJ databases">
        <authorList>
            <person name="Ou C."/>
        </authorList>
    </citation>
    <scope>NUCLEOTIDE SEQUENCE [LARGE SCALE GENOMIC DNA]</scope>
    <source>
        <strain evidence="2">S2</strain>
        <tissue evidence="2">Leaf</tissue>
    </source>
</reference>
<evidence type="ECO:0000259" key="1">
    <source>
        <dbReference type="Pfam" id="PF25043"/>
    </source>
</evidence>
<evidence type="ECO:0000313" key="2">
    <source>
        <dbReference type="EMBL" id="KAB2635989.1"/>
    </source>
</evidence>
<dbReference type="InterPro" id="IPR011205">
    <property type="entry name" value="UCP015417_vWA"/>
</dbReference>
<protein>
    <recommendedName>
        <fullName evidence="1">DUF7788 domain-containing protein</fullName>
    </recommendedName>
</protein>
<organism evidence="2 3">
    <name type="scientific">Pyrus ussuriensis x Pyrus communis</name>
    <dbReference type="NCBI Taxonomy" id="2448454"/>
    <lineage>
        <taxon>Eukaryota</taxon>
        <taxon>Viridiplantae</taxon>
        <taxon>Streptophyta</taxon>
        <taxon>Embryophyta</taxon>
        <taxon>Tracheophyta</taxon>
        <taxon>Spermatophyta</taxon>
        <taxon>Magnoliopsida</taxon>
        <taxon>eudicotyledons</taxon>
        <taxon>Gunneridae</taxon>
        <taxon>Pentapetalae</taxon>
        <taxon>rosids</taxon>
        <taxon>fabids</taxon>
        <taxon>Rosales</taxon>
        <taxon>Rosaceae</taxon>
        <taxon>Amygdaloideae</taxon>
        <taxon>Maleae</taxon>
        <taxon>Pyrus</taxon>
    </lineage>
</organism>
<dbReference type="Pfam" id="PF25043">
    <property type="entry name" value="DUF7788"/>
    <property type="match status" value="1"/>
</dbReference>
<evidence type="ECO:0000313" key="3">
    <source>
        <dbReference type="Proteomes" id="UP000327157"/>
    </source>
</evidence>
<dbReference type="InterPro" id="IPR056690">
    <property type="entry name" value="DUF7788"/>
</dbReference>
<dbReference type="AlphaFoldDB" id="A0A5N5I8C1"/>
<comment type="caution">
    <text evidence="2">The sequence shown here is derived from an EMBL/GenBank/DDBJ whole genome shotgun (WGS) entry which is preliminary data.</text>
</comment>
<dbReference type="EMBL" id="SMOL01000004">
    <property type="protein sequence ID" value="KAB2635989.1"/>
    <property type="molecule type" value="Genomic_DNA"/>
</dbReference>
<gene>
    <name evidence="2" type="ORF">D8674_026523</name>
</gene>